<dbReference type="Proteomes" id="UP000005237">
    <property type="component" value="Unassembled WGS sequence"/>
</dbReference>
<dbReference type="PANTHER" id="PTHR31895:SF9">
    <property type="entry name" value="ACTIVATED IN BLOCKED UNFOLDED PROTEIN RESPONSE-RELATED"/>
    <property type="match status" value="1"/>
</dbReference>
<evidence type="ECO:0008006" key="3">
    <source>
        <dbReference type="Google" id="ProtNLM"/>
    </source>
</evidence>
<accession>A0A8R1I9Z0</accession>
<reference evidence="2" key="1">
    <citation type="submission" date="2010-08" db="EMBL/GenBank/DDBJ databases">
        <authorList>
            <consortium name="Caenorhabditis japonica Sequencing Consortium"/>
            <person name="Wilson R.K."/>
        </authorList>
    </citation>
    <scope>NUCLEOTIDE SEQUENCE [LARGE SCALE GENOMIC DNA]</scope>
    <source>
        <strain evidence="2">DF5081</strain>
    </source>
</reference>
<evidence type="ECO:0000313" key="1">
    <source>
        <dbReference type="EnsemblMetazoa" id="CJA31540b.1"/>
    </source>
</evidence>
<dbReference type="InterPro" id="IPR009475">
    <property type="entry name" value="DUF1096"/>
</dbReference>
<name>A0A8R1I9Z0_CAEJA</name>
<sequence>MNQDNVQGSGVRDKRQSCGCAPAVKPSCACQRTTYTQPQQYSCSCQDTAPVQKSCPCAQPVLQKIYQIQTTQCEPACQQSCQQECQAAPFVSQCQSTCQQS</sequence>
<reference evidence="1" key="2">
    <citation type="submission" date="2022-06" db="UniProtKB">
        <authorList>
            <consortium name="EnsemblMetazoa"/>
        </authorList>
    </citation>
    <scope>IDENTIFICATION</scope>
    <source>
        <strain evidence="1">DF5081</strain>
    </source>
</reference>
<evidence type="ECO:0000313" key="2">
    <source>
        <dbReference type="Proteomes" id="UP000005237"/>
    </source>
</evidence>
<organism evidence="1 2">
    <name type="scientific">Caenorhabditis japonica</name>
    <dbReference type="NCBI Taxonomy" id="281687"/>
    <lineage>
        <taxon>Eukaryota</taxon>
        <taxon>Metazoa</taxon>
        <taxon>Ecdysozoa</taxon>
        <taxon>Nematoda</taxon>
        <taxon>Chromadorea</taxon>
        <taxon>Rhabditida</taxon>
        <taxon>Rhabditina</taxon>
        <taxon>Rhabditomorpha</taxon>
        <taxon>Rhabditoidea</taxon>
        <taxon>Rhabditidae</taxon>
        <taxon>Peloderinae</taxon>
        <taxon>Caenorhabditis</taxon>
    </lineage>
</organism>
<proteinExistence type="predicted"/>
<dbReference type="EnsemblMetazoa" id="CJA31540b.1">
    <property type="protein sequence ID" value="CJA31540b.1"/>
    <property type="gene ID" value="WBGene00207387"/>
</dbReference>
<keyword evidence="2" id="KW-1185">Reference proteome</keyword>
<protein>
    <recommendedName>
        <fullName evidence="3">Cysteine rich repeat-containing domain protein</fullName>
    </recommendedName>
</protein>
<dbReference type="AlphaFoldDB" id="A0A8R1I9Z0"/>
<dbReference type="PANTHER" id="PTHR31895">
    <property type="entry name" value="PROTEIN CBG03177-RELATED"/>
    <property type="match status" value="1"/>
</dbReference>
<dbReference type="Pfam" id="PF06493">
    <property type="entry name" value="DUF1096"/>
    <property type="match status" value="1"/>
</dbReference>